<dbReference type="GO" id="GO:0031120">
    <property type="term" value="P:snRNA pseudouridine synthesis"/>
    <property type="evidence" value="ECO:0007669"/>
    <property type="project" value="TreeGrafter"/>
</dbReference>
<dbReference type="GO" id="GO:1990481">
    <property type="term" value="P:mRNA pseudouridine synthesis"/>
    <property type="evidence" value="ECO:0007669"/>
    <property type="project" value="TreeGrafter"/>
</dbReference>
<dbReference type="GO" id="GO:0031429">
    <property type="term" value="C:box H/ACA snoRNP complex"/>
    <property type="evidence" value="ECO:0007669"/>
    <property type="project" value="TreeGrafter"/>
</dbReference>
<dbReference type="GO" id="GO:0009982">
    <property type="term" value="F:pseudouridine synthase activity"/>
    <property type="evidence" value="ECO:0007669"/>
    <property type="project" value="TreeGrafter"/>
</dbReference>
<dbReference type="Ensembl" id="ENSPMRT00000011564.1">
    <property type="protein sequence ID" value="ENSPMRP00000010838.1"/>
    <property type="gene ID" value="ENSPMRG00000007203.1"/>
</dbReference>
<dbReference type="Pfam" id="PF08068">
    <property type="entry name" value="DKCLD"/>
    <property type="match status" value="1"/>
</dbReference>
<evidence type="ECO:0000313" key="3">
    <source>
        <dbReference type="Proteomes" id="UP000472272"/>
    </source>
</evidence>
<keyword evidence="3" id="KW-1185">Reference proteome</keyword>
<dbReference type="AlphaFoldDB" id="A0A670IGB0"/>
<dbReference type="Proteomes" id="UP000472272">
    <property type="component" value="Chromosome 6"/>
</dbReference>
<dbReference type="InterPro" id="IPR012960">
    <property type="entry name" value="Dyskerin-like"/>
</dbReference>
<dbReference type="Gene3D" id="2.30.130.10">
    <property type="entry name" value="PUA domain"/>
    <property type="match status" value="1"/>
</dbReference>
<proteinExistence type="predicted"/>
<sequence>MNHTLSLKKEAQLDISQWPLLLKNFDKLKVRTACYTLLPSGCNLLRRVIGECWWSGSAASSMLRRLHSGMLDPKVPGGLIVCIEQVRSRSFGKCDLGSWERRTVLDA</sequence>
<dbReference type="PANTHER" id="PTHR23127:SF0">
    <property type="entry name" value="H_ACA RIBONUCLEOPROTEIN COMPLEX SUBUNIT DKC1"/>
    <property type="match status" value="1"/>
</dbReference>
<evidence type="ECO:0000313" key="2">
    <source>
        <dbReference type="Ensembl" id="ENSPMRP00000010838.1"/>
    </source>
</evidence>
<dbReference type="GO" id="GO:0000495">
    <property type="term" value="P:box H/ACA sno(s)RNA 3'-end processing"/>
    <property type="evidence" value="ECO:0007669"/>
    <property type="project" value="TreeGrafter"/>
</dbReference>
<name>A0A670IGB0_PODMU</name>
<feature type="domain" description="Dyskerin-like" evidence="1">
    <location>
        <begin position="16"/>
        <end position="51"/>
    </location>
</feature>
<reference evidence="2" key="2">
    <citation type="submission" date="2025-08" db="UniProtKB">
        <authorList>
            <consortium name="Ensembl"/>
        </authorList>
    </citation>
    <scope>IDENTIFICATION</scope>
</reference>
<reference evidence="2" key="3">
    <citation type="submission" date="2025-09" db="UniProtKB">
        <authorList>
            <consortium name="Ensembl"/>
        </authorList>
    </citation>
    <scope>IDENTIFICATION</scope>
</reference>
<dbReference type="GO" id="GO:0031118">
    <property type="term" value="P:rRNA pseudouridine synthesis"/>
    <property type="evidence" value="ECO:0007669"/>
    <property type="project" value="TreeGrafter"/>
</dbReference>
<dbReference type="PANTHER" id="PTHR23127">
    <property type="entry name" value="CENTROMERE/MICROTUBULE BINDING PROTEIN CBF5"/>
    <property type="match status" value="1"/>
</dbReference>
<dbReference type="InterPro" id="IPR036974">
    <property type="entry name" value="PUA_sf"/>
</dbReference>
<organism evidence="2 3">
    <name type="scientific">Podarcis muralis</name>
    <name type="common">Wall lizard</name>
    <name type="synonym">Lacerta muralis</name>
    <dbReference type="NCBI Taxonomy" id="64176"/>
    <lineage>
        <taxon>Eukaryota</taxon>
        <taxon>Metazoa</taxon>
        <taxon>Chordata</taxon>
        <taxon>Craniata</taxon>
        <taxon>Vertebrata</taxon>
        <taxon>Euteleostomi</taxon>
        <taxon>Lepidosauria</taxon>
        <taxon>Squamata</taxon>
        <taxon>Bifurcata</taxon>
        <taxon>Unidentata</taxon>
        <taxon>Episquamata</taxon>
        <taxon>Laterata</taxon>
        <taxon>Lacertibaenia</taxon>
        <taxon>Lacertidae</taxon>
        <taxon>Podarcis</taxon>
    </lineage>
</organism>
<evidence type="ECO:0000259" key="1">
    <source>
        <dbReference type="Pfam" id="PF08068"/>
    </source>
</evidence>
<dbReference type="InterPro" id="IPR004802">
    <property type="entry name" value="tRNA_PsdUridine_synth_B_fam"/>
</dbReference>
<accession>A0A670IGB0</accession>
<reference evidence="2 3" key="1">
    <citation type="journal article" date="2019" name="Proc. Natl. Acad. Sci. U.S.A.">
        <title>Regulatory changes in pterin and carotenoid genes underlie balanced color polymorphisms in the wall lizard.</title>
        <authorList>
            <person name="Andrade P."/>
            <person name="Pinho C."/>
            <person name="Perez I de Lanuza G."/>
            <person name="Afonso S."/>
            <person name="Brejcha J."/>
            <person name="Rubin C.J."/>
            <person name="Wallerman O."/>
            <person name="Pereira P."/>
            <person name="Sabatino S.J."/>
            <person name="Bellati A."/>
            <person name="Pellitteri-Rosa D."/>
            <person name="Bosakova Z."/>
            <person name="Bunikis I."/>
            <person name="Carretero M.A."/>
            <person name="Feiner N."/>
            <person name="Marsik P."/>
            <person name="Pauperio F."/>
            <person name="Salvi D."/>
            <person name="Soler L."/>
            <person name="While G.M."/>
            <person name="Uller T."/>
            <person name="Font E."/>
            <person name="Andersson L."/>
            <person name="Carneiro M."/>
        </authorList>
    </citation>
    <scope>NUCLEOTIDE SEQUENCE</scope>
</reference>
<protein>
    <recommendedName>
        <fullName evidence="1">Dyskerin-like domain-containing protein</fullName>
    </recommendedName>
</protein>
<dbReference type="GO" id="GO:0003723">
    <property type="term" value="F:RNA binding"/>
    <property type="evidence" value="ECO:0007669"/>
    <property type="project" value="InterPro"/>
</dbReference>